<dbReference type="Pfam" id="PF07715">
    <property type="entry name" value="Plug"/>
    <property type="match status" value="1"/>
</dbReference>
<sequence length="978" mass="106301">MKYVKSRTARSGKLLAGAGFGLLMTAVSMPALAQTAPAEKVELEEIIVVGTRASLQSAIDRKKKANTVVDSLVAEDVAQFPDKNVGEALQRITGVQLSRAFGEGESVSIRGVEPDLNRVEINGVSVLGGAGTGARGADLRDMASELIKSIDVFKGFTADMTEGGVGGTVSVQTRRPLELKKTLFSVSAAGQYLDLQKKVTPRGNLTFGDKYLDDRLGVLVNVTYDDVDTRGDFLRNTEWVALADYDNSPNKTRNVAGFESVATKAACASQSTAANRTSCESQWYDLSPRIPRYGMWYRNDKRVSAMTTLQYQVTDELDVYADINWNKRDQFLTDYNYSIDLTAASRINPVGVTVDSNHNVIGLMTAATAPSSTTGAGNIFGSQMRGFDYTLESKYYTGGFNWVGDRLTASGFYSTSESTMYSDTNSIAISATVPNIGVTLSENGIPTFTFPTGFDPSNPETYRNGGAAVQYRPEEVETTEDAAKLDLDYSIDRWSLTTLEVGGQWRKTGSLRYAGGGYTATDGTVVPSANVTSNVALGAANNGLVWTPQKLVDFVRATAHQTPQNFYKGYKGNIGNVPSGWMAPQVRQIGDWFDISGFNHDLIRRANGRDQIPAHDIDEEVSAGYAKANFEFDVGDMPVSGNFGVRYVETEITATGALTRRENRQTGTTSTGSPITSIVTVGLTPVSINEKYSDTLPAFNMSFGLIPNEVIARIGWAKVMARPKPTDLVPAANCLYDLTEAGKADNLLDSCTSGNPDLDPYRADQYDLNLGWYINADTLLNASYFYKDVKSFILARTLVRNIDLFNDGTLFDVTMPINGGGAKIDGLELSAQTAFTFLPSPFDGFGASVNYTYSRAKDVGLFNSLTGEELPFPGLSKHSYNLIAYYDKDGINVRVAYNGRTKWLQAAAERSGNPVFRDGTGYLDAKATYRLGDTGVSFFIEGKNLTGEAERTTSGEDIRLGELAYSGKRYYTGVSYKY</sequence>
<proteinExistence type="predicted"/>
<dbReference type="SUPFAM" id="SSF56935">
    <property type="entry name" value="Porins"/>
    <property type="match status" value="1"/>
</dbReference>
<dbReference type="InterPro" id="IPR010104">
    <property type="entry name" value="TonB_rcpt_bac"/>
</dbReference>
<dbReference type="InterPro" id="IPR036942">
    <property type="entry name" value="Beta-barrel_TonB_sf"/>
</dbReference>
<dbReference type="NCBIfam" id="TIGR01782">
    <property type="entry name" value="TonB-Xanth-Caul"/>
    <property type="match status" value="1"/>
</dbReference>
<accession>A0A2K9NJC7</accession>
<protein>
    <submittedName>
        <fullName evidence="4">TonB-dependent receptor</fullName>
    </submittedName>
</protein>
<dbReference type="GO" id="GO:0009279">
    <property type="term" value="C:cell outer membrane"/>
    <property type="evidence" value="ECO:0007669"/>
    <property type="project" value="UniProtKB-SubCell"/>
</dbReference>
<dbReference type="AlphaFoldDB" id="A0A2K9NJC7"/>
<gene>
    <name evidence="4" type="ORF">C0V82_22690</name>
</gene>
<reference evidence="4 5" key="1">
    <citation type="submission" date="2017-12" db="EMBL/GenBank/DDBJ databases">
        <title>Genomes of bacteria within cyanobacterial aggregates.</title>
        <authorList>
            <person name="Cai H."/>
        </authorList>
    </citation>
    <scope>NUCLEOTIDE SEQUENCE [LARGE SCALE GENOMIC DNA]</scope>
    <source>
        <strain evidence="4 5">TH16</strain>
        <plasmid evidence="4 5">unnamed1</plasmid>
    </source>
</reference>
<dbReference type="Proteomes" id="UP000234752">
    <property type="component" value="Plasmid unnamed1"/>
</dbReference>
<comment type="subcellular location">
    <subcellularLocation>
        <location evidence="1">Cell outer membrane</location>
    </subcellularLocation>
</comment>
<evidence type="ECO:0000256" key="1">
    <source>
        <dbReference type="ARBA" id="ARBA00004442"/>
    </source>
</evidence>
<keyword evidence="4" id="KW-0614">Plasmid</keyword>
<dbReference type="EMBL" id="CP025613">
    <property type="protein sequence ID" value="AUN33197.1"/>
    <property type="molecule type" value="Genomic_DNA"/>
</dbReference>
<geneLocation type="plasmid" evidence="4 5">
    <name>unnamed1</name>
</geneLocation>
<dbReference type="InterPro" id="IPR037066">
    <property type="entry name" value="Plug_dom_sf"/>
</dbReference>
<evidence type="ECO:0000313" key="5">
    <source>
        <dbReference type="Proteomes" id="UP000234752"/>
    </source>
</evidence>
<organism evidence="4 5">
    <name type="scientific">Niveispirillum cyanobacteriorum</name>
    <dbReference type="NCBI Taxonomy" id="1612173"/>
    <lineage>
        <taxon>Bacteria</taxon>
        <taxon>Pseudomonadati</taxon>
        <taxon>Pseudomonadota</taxon>
        <taxon>Alphaproteobacteria</taxon>
        <taxon>Rhodospirillales</taxon>
        <taxon>Azospirillaceae</taxon>
        <taxon>Niveispirillum</taxon>
    </lineage>
</organism>
<dbReference type="InterPro" id="IPR012910">
    <property type="entry name" value="Plug_dom"/>
</dbReference>
<evidence type="ECO:0000256" key="3">
    <source>
        <dbReference type="ARBA" id="ARBA00023237"/>
    </source>
</evidence>
<keyword evidence="3" id="KW-0998">Cell outer membrane</keyword>
<dbReference type="RefSeq" id="WP_102114717.1">
    <property type="nucleotide sequence ID" value="NZ_BMGN01000001.1"/>
</dbReference>
<evidence type="ECO:0000256" key="2">
    <source>
        <dbReference type="ARBA" id="ARBA00023136"/>
    </source>
</evidence>
<dbReference type="OrthoDB" id="5476657at2"/>
<dbReference type="KEGG" id="ncb:C0V82_22690"/>
<keyword evidence="5" id="KW-1185">Reference proteome</keyword>
<dbReference type="Gene3D" id="2.40.170.20">
    <property type="entry name" value="TonB-dependent receptor, beta-barrel domain"/>
    <property type="match status" value="1"/>
</dbReference>
<name>A0A2K9NJC7_9PROT</name>
<keyword evidence="4" id="KW-0675">Receptor</keyword>
<keyword evidence="2" id="KW-0472">Membrane</keyword>
<evidence type="ECO:0000313" key="4">
    <source>
        <dbReference type="EMBL" id="AUN33197.1"/>
    </source>
</evidence>
<dbReference type="PANTHER" id="PTHR40980:SF3">
    <property type="entry name" value="TONB-DEPENDENT RECEPTOR-LIKE BETA-BARREL DOMAIN-CONTAINING PROTEIN"/>
    <property type="match status" value="1"/>
</dbReference>
<dbReference type="PANTHER" id="PTHR40980">
    <property type="entry name" value="PLUG DOMAIN-CONTAINING PROTEIN"/>
    <property type="match status" value="1"/>
</dbReference>
<dbReference type="Gene3D" id="2.170.130.10">
    <property type="entry name" value="TonB-dependent receptor, plug domain"/>
    <property type="match status" value="1"/>
</dbReference>